<keyword evidence="6" id="KW-0443">Lipid metabolism</keyword>
<evidence type="ECO:0000256" key="7">
    <source>
        <dbReference type="ARBA" id="ARBA00023140"/>
    </source>
</evidence>
<dbReference type="InterPro" id="IPR001753">
    <property type="entry name" value="Enoyl-CoA_hydra/iso"/>
</dbReference>
<dbReference type="SUPFAM" id="SSF52096">
    <property type="entry name" value="ClpP/crotonase"/>
    <property type="match status" value="1"/>
</dbReference>
<dbReference type="GO" id="GO:0005777">
    <property type="term" value="C:peroxisome"/>
    <property type="evidence" value="ECO:0007669"/>
    <property type="project" value="UniProtKB-SubCell"/>
</dbReference>
<dbReference type="GO" id="GO:0051750">
    <property type="term" value="F:delta(3,5)-delta(2,4)-dienoyl-CoA isomerase activity"/>
    <property type="evidence" value="ECO:0007669"/>
    <property type="project" value="TreeGrafter"/>
</dbReference>
<evidence type="ECO:0000256" key="3">
    <source>
        <dbReference type="ARBA" id="ARBA00005254"/>
    </source>
</evidence>
<dbReference type="InterPro" id="IPR029045">
    <property type="entry name" value="ClpP/crotonase-like_dom_sf"/>
</dbReference>
<keyword evidence="5" id="KW-0007">Acetylation</keyword>
<protein>
    <recommendedName>
        <fullName evidence="12">Delta(3,5)-Delta(2,4)-dienoyl-CoA isomerase, mitochondrial</fullName>
    </recommendedName>
</protein>
<dbReference type="InterPro" id="IPR014748">
    <property type="entry name" value="Enoyl-CoA_hydra_C"/>
</dbReference>
<evidence type="ECO:0000256" key="10">
    <source>
        <dbReference type="ARBA" id="ARBA00052809"/>
    </source>
</evidence>
<evidence type="ECO:0000256" key="9">
    <source>
        <dbReference type="ARBA" id="ARBA00051408"/>
    </source>
</evidence>
<dbReference type="EMBL" id="GFAH01000306">
    <property type="protein sequence ID" value="JAV48083.1"/>
    <property type="molecule type" value="Transcribed_RNA"/>
</dbReference>
<keyword evidence="8 13" id="KW-0413">Isomerase</keyword>
<accession>A0A1W7RAD1</accession>
<evidence type="ECO:0000256" key="8">
    <source>
        <dbReference type="ARBA" id="ARBA00023235"/>
    </source>
</evidence>
<sequence length="318" mass="35423">MAAQAFRSMLRFGHTTFKASSWIKCHKPVTYFLCRPMSDIARYEFESVIVTSPHDHVLHVEINRPEYLNAMDKTFWRECLDCFRKIRDDRQCRAVVLTGAGRVFSAGLDLKDMQDLTSQVAGKGDVARKAKFLMSLIAKYQETFNAIENCQKPVIAAIHNGCIGGGVNLVTACDIRYCTEDAYFKVKEIDAGMAPDLGALQRLPKIVGNESLIRELIFSCAKVYASEAKEVGLVSRIFPTKDAMVTAALELAKNIAKKSPVAVQGTKVALNYARDHSVAEGLDFMTIWNMTMLQSEDVLKSAHALITKAEEPPKYSKL</sequence>
<dbReference type="Gene3D" id="1.10.12.10">
    <property type="entry name" value="Lyase 2-enoyl-coa Hydratase, Chain A, domain 2"/>
    <property type="match status" value="1"/>
</dbReference>
<comment type="catalytic activity">
    <reaction evidence="10">
        <text>(3E,5Z,8Z,11Z,14Z)-eicosapentaenoyl-CoA = (2E,4E,8Z,11Z,14Z)-eicosapentaenoyl-CoA</text>
        <dbReference type="Rhea" id="RHEA:45224"/>
        <dbReference type="ChEBI" id="CHEBI:85090"/>
        <dbReference type="ChEBI" id="CHEBI:85091"/>
    </reaction>
</comment>
<name>A0A1W7RAD1_9SCOR</name>
<dbReference type="AlphaFoldDB" id="A0A1W7RAD1"/>
<evidence type="ECO:0000256" key="11">
    <source>
        <dbReference type="ARBA" id="ARBA00055786"/>
    </source>
</evidence>
<dbReference type="CDD" id="cd06558">
    <property type="entry name" value="crotonase-like"/>
    <property type="match status" value="1"/>
</dbReference>
<comment type="pathway">
    <text evidence="2">Lipid metabolism; fatty acid beta-oxidation.</text>
</comment>
<dbReference type="FunFam" id="1.10.12.10:FF:000004">
    <property type="entry name" value="Delta3,5-delta2,4-dienoyl-CoA isomerase"/>
    <property type="match status" value="1"/>
</dbReference>
<comment type="function">
    <text evidence="11">Isomerization of 3-trans,5-cis-dienoyl-CoA to 2-trans,4-trans-dienoyl-CoA.</text>
</comment>
<dbReference type="GO" id="GO:0006635">
    <property type="term" value="P:fatty acid beta-oxidation"/>
    <property type="evidence" value="ECO:0007669"/>
    <property type="project" value="UniProtKB-UniPathway"/>
</dbReference>
<evidence type="ECO:0000256" key="12">
    <source>
        <dbReference type="ARBA" id="ARBA00071021"/>
    </source>
</evidence>
<comment type="similarity">
    <text evidence="3">Belongs to the enoyl-CoA hydratase/isomerase family.</text>
</comment>
<comment type="subcellular location">
    <subcellularLocation>
        <location evidence="1">Peroxisome</location>
    </subcellularLocation>
</comment>
<dbReference type="PANTHER" id="PTHR43149">
    <property type="entry name" value="ENOYL-COA HYDRATASE"/>
    <property type="match status" value="1"/>
</dbReference>
<reference evidence="13" key="1">
    <citation type="submission" date="2016-11" db="EMBL/GenBank/DDBJ databases">
        <title>Venom-gland transcriptomics and venom proteomics of the black-back scorpion (Hadrurus spadix) reveal detectability challenges and an unexplored realm of animal toxin diversity.</title>
        <authorList>
            <person name="Rokyta D.R."/>
            <person name="Ward M.J."/>
        </authorList>
    </citation>
    <scope>NUCLEOTIDE SEQUENCE</scope>
    <source>
        <tissue evidence="13">Venom gland</tissue>
    </source>
</reference>
<dbReference type="GO" id="GO:0005739">
    <property type="term" value="C:mitochondrion"/>
    <property type="evidence" value="ECO:0007669"/>
    <property type="project" value="TreeGrafter"/>
</dbReference>
<evidence type="ECO:0000256" key="4">
    <source>
        <dbReference type="ARBA" id="ARBA00022832"/>
    </source>
</evidence>
<organism evidence="13">
    <name type="scientific">Hadrurus spadix</name>
    <dbReference type="NCBI Taxonomy" id="141984"/>
    <lineage>
        <taxon>Eukaryota</taxon>
        <taxon>Metazoa</taxon>
        <taxon>Ecdysozoa</taxon>
        <taxon>Arthropoda</taxon>
        <taxon>Chelicerata</taxon>
        <taxon>Arachnida</taxon>
        <taxon>Scorpiones</taxon>
        <taxon>Iurida</taxon>
        <taxon>Iuroidea</taxon>
        <taxon>Hadrurus</taxon>
    </lineage>
</organism>
<evidence type="ECO:0000256" key="6">
    <source>
        <dbReference type="ARBA" id="ARBA00023098"/>
    </source>
</evidence>
<dbReference type="InterPro" id="IPR045002">
    <property type="entry name" value="Ech1-like"/>
</dbReference>
<dbReference type="PANTHER" id="PTHR43149:SF1">
    <property type="entry name" value="DELTA(3,5)-DELTA(2,4)-DIENOYL-COA ISOMERASE, MITOCHONDRIAL"/>
    <property type="match status" value="1"/>
</dbReference>
<evidence type="ECO:0000256" key="1">
    <source>
        <dbReference type="ARBA" id="ARBA00004275"/>
    </source>
</evidence>
<comment type="catalytic activity">
    <reaction evidence="9">
        <text>(3E,5Z)-octadienoyl-CoA = (2E,4E)-octadienoyl-CoA</text>
        <dbReference type="Rhea" id="RHEA:45244"/>
        <dbReference type="ChEBI" id="CHEBI:62243"/>
        <dbReference type="ChEBI" id="CHEBI:85108"/>
    </reaction>
</comment>
<evidence type="ECO:0000313" key="13">
    <source>
        <dbReference type="EMBL" id="JAV48083.1"/>
    </source>
</evidence>
<dbReference type="Gene3D" id="3.90.226.10">
    <property type="entry name" value="2-enoyl-CoA Hydratase, Chain A, domain 1"/>
    <property type="match status" value="1"/>
</dbReference>
<dbReference type="Pfam" id="PF00378">
    <property type="entry name" value="ECH_1"/>
    <property type="match status" value="1"/>
</dbReference>
<keyword evidence="4" id="KW-0276">Fatty acid metabolism</keyword>
<evidence type="ECO:0000256" key="2">
    <source>
        <dbReference type="ARBA" id="ARBA00005005"/>
    </source>
</evidence>
<evidence type="ECO:0000256" key="5">
    <source>
        <dbReference type="ARBA" id="ARBA00022990"/>
    </source>
</evidence>
<dbReference type="FunFam" id="3.90.226.10:FF:000024">
    <property type="entry name" value="Delta3,5-delta2,4-dienoyl-CoA isomerase"/>
    <property type="match status" value="1"/>
</dbReference>
<keyword evidence="7" id="KW-0576">Peroxisome</keyword>
<dbReference type="UniPathway" id="UPA00659"/>
<proteinExistence type="inferred from homology"/>